<dbReference type="AlphaFoldDB" id="A0A9Q0JKT0"/>
<comment type="caution">
    <text evidence="1">The sequence shown here is derived from an EMBL/GenBank/DDBJ whole genome shotgun (WGS) entry which is preliminary data.</text>
</comment>
<gene>
    <name evidence="1" type="ORF">Tsubulata_027828</name>
</gene>
<dbReference type="EMBL" id="JAKUCV010001683">
    <property type="protein sequence ID" value="KAJ4845413.1"/>
    <property type="molecule type" value="Genomic_DNA"/>
</dbReference>
<accession>A0A9Q0JKT0</accession>
<protein>
    <submittedName>
        <fullName evidence="1">Uncharacterized protein</fullName>
    </submittedName>
</protein>
<reference evidence="1" key="2">
    <citation type="journal article" date="2023" name="Plants (Basel)">
        <title>Annotation of the Turnera subulata (Passifloraceae) Draft Genome Reveals the S-Locus Evolved after the Divergence of Turneroideae from Passifloroideae in a Stepwise Manner.</title>
        <authorList>
            <person name="Henning P.M."/>
            <person name="Roalson E.H."/>
            <person name="Mir W."/>
            <person name="McCubbin A.G."/>
            <person name="Shore J.S."/>
        </authorList>
    </citation>
    <scope>NUCLEOTIDE SEQUENCE</scope>
    <source>
        <strain evidence="1">F60SS</strain>
    </source>
</reference>
<feature type="non-terminal residue" evidence="1">
    <location>
        <position position="1"/>
    </location>
</feature>
<organism evidence="1 2">
    <name type="scientific">Turnera subulata</name>
    <dbReference type="NCBI Taxonomy" id="218843"/>
    <lineage>
        <taxon>Eukaryota</taxon>
        <taxon>Viridiplantae</taxon>
        <taxon>Streptophyta</taxon>
        <taxon>Embryophyta</taxon>
        <taxon>Tracheophyta</taxon>
        <taxon>Spermatophyta</taxon>
        <taxon>Magnoliopsida</taxon>
        <taxon>eudicotyledons</taxon>
        <taxon>Gunneridae</taxon>
        <taxon>Pentapetalae</taxon>
        <taxon>rosids</taxon>
        <taxon>fabids</taxon>
        <taxon>Malpighiales</taxon>
        <taxon>Passifloraceae</taxon>
        <taxon>Turnera</taxon>
    </lineage>
</organism>
<dbReference type="Proteomes" id="UP001141552">
    <property type="component" value="Unassembled WGS sequence"/>
</dbReference>
<name>A0A9Q0JKT0_9ROSI</name>
<keyword evidence="2" id="KW-1185">Reference proteome</keyword>
<evidence type="ECO:0000313" key="2">
    <source>
        <dbReference type="Proteomes" id="UP001141552"/>
    </source>
</evidence>
<sequence>GIQGFATHFSLLILFFSPSPLTPITLFNYYFFFFSQPLTLLSLNLSLIGNPPLPHRRRQGAGLWEFESQGRNEVVLASSVLVSRRGSGQRGMAGLWTCHHRGKWPRHPFPSSLLFIHFSFCCLSSCRAHFN</sequence>
<reference evidence="1" key="1">
    <citation type="submission" date="2022-02" db="EMBL/GenBank/DDBJ databases">
        <authorList>
            <person name="Henning P.M."/>
            <person name="McCubbin A.G."/>
            <person name="Shore J.S."/>
        </authorList>
    </citation>
    <scope>NUCLEOTIDE SEQUENCE</scope>
    <source>
        <strain evidence="1">F60SS</strain>
        <tissue evidence="1">Leaves</tissue>
    </source>
</reference>
<evidence type="ECO:0000313" key="1">
    <source>
        <dbReference type="EMBL" id="KAJ4845413.1"/>
    </source>
</evidence>
<proteinExistence type="predicted"/>